<evidence type="ECO:0000256" key="1">
    <source>
        <dbReference type="ARBA" id="ARBA00004651"/>
    </source>
</evidence>
<comment type="subcellular location">
    <subcellularLocation>
        <location evidence="1">Cell membrane</location>
        <topology evidence="1">Multi-pass membrane protein</topology>
    </subcellularLocation>
</comment>
<organism evidence="8">
    <name type="scientific">marine metagenome</name>
    <dbReference type="NCBI Taxonomy" id="408172"/>
    <lineage>
        <taxon>unclassified sequences</taxon>
        <taxon>metagenomes</taxon>
        <taxon>ecological metagenomes</taxon>
    </lineage>
</organism>
<dbReference type="GO" id="GO:0005886">
    <property type="term" value="C:plasma membrane"/>
    <property type="evidence" value="ECO:0007669"/>
    <property type="project" value="UniProtKB-SubCell"/>
</dbReference>
<reference evidence="8" key="1">
    <citation type="submission" date="2018-05" db="EMBL/GenBank/DDBJ databases">
        <authorList>
            <person name="Lanie J.A."/>
            <person name="Ng W.-L."/>
            <person name="Kazmierczak K.M."/>
            <person name="Andrzejewski T.M."/>
            <person name="Davidsen T.M."/>
            <person name="Wayne K.J."/>
            <person name="Tettelin H."/>
            <person name="Glass J.I."/>
            <person name="Rusch D."/>
            <person name="Podicherti R."/>
            <person name="Tsui H.-C.T."/>
            <person name="Winkler M.E."/>
        </authorList>
    </citation>
    <scope>NUCLEOTIDE SEQUENCE</scope>
</reference>
<feature type="transmembrane region" description="Helical" evidence="6">
    <location>
        <begin position="39"/>
        <end position="59"/>
    </location>
</feature>
<dbReference type="AlphaFoldDB" id="A0A383CLB2"/>
<evidence type="ECO:0000256" key="6">
    <source>
        <dbReference type="SAM" id="Phobius"/>
    </source>
</evidence>
<dbReference type="Pfam" id="PF09335">
    <property type="entry name" value="VTT_dom"/>
    <property type="match status" value="1"/>
</dbReference>
<evidence type="ECO:0000256" key="4">
    <source>
        <dbReference type="ARBA" id="ARBA00022989"/>
    </source>
</evidence>
<evidence type="ECO:0000313" key="8">
    <source>
        <dbReference type="EMBL" id="SVE32555.1"/>
    </source>
</evidence>
<dbReference type="PANTHER" id="PTHR12677">
    <property type="entry name" value="GOLGI APPARATUS MEMBRANE PROTEIN TVP38-RELATED"/>
    <property type="match status" value="1"/>
</dbReference>
<feature type="transmembrane region" description="Helical" evidence="6">
    <location>
        <begin position="71"/>
        <end position="92"/>
    </location>
</feature>
<feature type="non-terminal residue" evidence="8">
    <location>
        <position position="1"/>
    </location>
</feature>
<dbReference type="PANTHER" id="PTHR12677:SF59">
    <property type="entry name" value="GOLGI APPARATUS MEMBRANE PROTEIN TVP38-RELATED"/>
    <property type="match status" value="1"/>
</dbReference>
<keyword evidence="5 6" id="KW-0472">Membrane</keyword>
<dbReference type="EMBL" id="UINC01209507">
    <property type="protein sequence ID" value="SVE32555.1"/>
    <property type="molecule type" value="Genomic_DNA"/>
</dbReference>
<evidence type="ECO:0000256" key="5">
    <source>
        <dbReference type="ARBA" id="ARBA00023136"/>
    </source>
</evidence>
<feature type="transmembrane region" description="Helical" evidence="6">
    <location>
        <begin position="112"/>
        <end position="131"/>
    </location>
</feature>
<keyword evidence="3 6" id="KW-0812">Transmembrane</keyword>
<gene>
    <name evidence="8" type="ORF">METZ01_LOCUS485409</name>
</gene>
<evidence type="ECO:0000256" key="3">
    <source>
        <dbReference type="ARBA" id="ARBA00022692"/>
    </source>
</evidence>
<protein>
    <recommendedName>
        <fullName evidence="7">VTT domain-containing protein</fullName>
    </recommendedName>
</protein>
<dbReference type="InterPro" id="IPR032816">
    <property type="entry name" value="VTT_dom"/>
</dbReference>
<feature type="domain" description="VTT" evidence="7">
    <location>
        <begin position="2"/>
        <end position="90"/>
    </location>
</feature>
<proteinExistence type="predicted"/>
<sequence length="138" mass="16043">SIGATLLYMFANYFLKDIVEKKFSKKFSSLNEKFKKNEFFFILIYRFIGGIPFFISNILPTLFNVKVKNFFFGSLIGMTPQLFIGVVLGSGIEKIINENKESPSFYELITSSEIYIPIFGFIFLLILGIIFKKFFYKN</sequence>
<dbReference type="InterPro" id="IPR015414">
    <property type="entry name" value="TMEM64"/>
</dbReference>
<keyword evidence="4 6" id="KW-1133">Transmembrane helix</keyword>
<keyword evidence="2" id="KW-1003">Cell membrane</keyword>
<name>A0A383CLB2_9ZZZZ</name>
<evidence type="ECO:0000259" key="7">
    <source>
        <dbReference type="Pfam" id="PF09335"/>
    </source>
</evidence>
<accession>A0A383CLB2</accession>
<evidence type="ECO:0000256" key="2">
    <source>
        <dbReference type="ARBA" id="ARBA00022475"/>
    </source>
</evidence>